<dbReference type="OrthoDB" id="6372431at2759"/>
<evidence type="ECO:0000256" key="5">
    <source>
        <dbReference type="RuleBase" id="RU003833"/>
    </source>
</evidence>
<evidence type="ECO:0008006" key="10">
    <source>
        <dbReference type="Google" id="ProtNLM"/>
    </source>
</evidence>
<gene>
    <name evidence="8" type="ORF">CHLRE_07g330600v5</name>
</gene>
<evidence type="ECO:0000313" key="8">
    <source>
        <dbReference type="EMBL" id="PNW80812.1"/>
    </source>
</evidence>
<name>A0A2K3DJV4_CHLRE</name>
<keyword evidence="2 5" id="KW-0378">Hydrolase</keyword>
<evidence type="ECO:0000256" key="6">
    <source>
        <dbReference type="SAM" id="MobiDB-lite"/>
    </source>
</evidence>
<evidence type="ECO:0000256" key="4">
    <source>
        <dbReference type="PIRSR" id="PIRSR600407-2"/>
    </source>
</evidence>
<protein>
    <recommendedName>
        <fullName evidence="10">Apyrase</fullName>
    </recommendedName>
</protein>
<reference evidence="8 9" key="1">
    <citation type="journal article" date="2007" name="Science">
        <title>The Chlamydomonas genome reveals the evolution of key animal and plant functions.</title>
        <authorList>
            <person name="Merchant S.S."/>
            <person name="Prochnik S.E."/>
            <person name="Vallon O."/>
            <person name="Harris E.H."/>
            <person name="Karpowicz S.J."/>
            <person name="Witman G.B."/>
            <person name="Terry A."/>
            <person name="Salamov A."/>
            <person name="Fritz-Laylin L.K."/>
            <person name="Marechal-Drouard L."/>
            <person name="Marshall W.F."/>
            <person name="Qu L.H."/>
            <person name="Nelson D.R."/>
            <person name="Sanderfoot A.A."/>
            <person name="Spalding M.H."/>
            <person name="Kapitonov V.V."/>
            <person name="Ren Q."/>
            <person name="Ferris P."/>
            <person name="Lindquist E."/>
            <person name="Shapiro H."/>
            <person name="Lucas S.M."/>
            <person name="Grimwood J."/>
            <person name="Schmutz J."/>
            <person name="Cardol P."/>
            <person name="Cerutti H."/>
            <person name="Chanfreau G."/>
            <person name="Chen C.L."/>
            <person name="Cognat V."/>
            <person name="Croft M.T."/>
            <person name="Dent R."/>
            <person name="Dutcher S."/>
            <person name="Fernandez E."/>
            <person name="Fukuzawa H."/>
            <person name="Gonzalez-Ballester D."/>
            <person name="Gonzalez-Halphen D."/>
            <person name="Hallmann A."/>
            <person name="Hanikenne M."/>
            <person name="Hippler M."/>
            <person name="Inwood W."/>
            <person name="Jabbari K."/>
            <person name="Kalanon M."/>
            <person name="Kuras R."/>
            <person name="Lefebvre P.A."/>
            <person name="Lemaire S.D."/>
            <person name="Lobanov A.V."/>
            <person name="Lohr M."/>
            <person name="Manuell A."/>
            <person name="Meier I."/>
            <person name="Mets L."/>
            <person name="Mittag M."/>
            <person name="Mittelmeier T."/>
            <person name="Moroney J.V."/>
            <person name="Moseley J."/>
            <person name="Napoli C."/>
            <person name="Nedelcu A.M."/>
            <person name="Niyogi K."/>
            <person name="Novoselov S.V."/>
            <person name="Paulsen I.T."/>
            <person name="Pazour G."/>
            <person name="Purton S."/>
            <person name="Ral J.P."/>
            <person name="Riano-Pachon D.M."/>
            <person name="Riekhof W."/>
            <person name="Rymarquis L."/>
            <person name="Schroda M."/>
            <person name="Stern D."/>
            <person name="Umen J."/>
            <person name="Willows R."/>
            <person name="Wilson N."/>
            <person name="Zimmer S.L."/>
            <person name="Allmer J."/>
            <person name="Balk J."/>
            <person name="Bisova K."/>
            <person name="Chen C.J."/>
            <person name="Elias M."/>
            <person name="Gendler K."/>
            <person name="Hauser C."/>
            <person name="Lamb M.R."/>
            <person name="Ledford H."/>
            <person name="Long J.C."/>
            <person name="Minagawa J."/>
            <person name="Page M.D."/>
            <person name="Pan J."/>
            <person name="Pootakham W."/>
            <person name="Roje S."/>
            <person name="Rose A."/>
            <person name="Stahlberg E."/>
            <person name="Terauchi A.M."/>
            <person name="Yang P."/>
            <person name="Ball S."/>
            <person name="Bowler C."/>
            <person name="Dieckmann C.L."/>
            <person name="Gladyshev V.N."/>
            <person name="Green P."/>
            <person name="Jorgensen R."/>
            <person name="Mayfield S."/>
            <person name="Mueller-Roeber B."/>
            <person name="Rajamani S."/>
            <person name="Sayre R.T."/>
            <person name="Brokstein P."/>
            <person name="Dubchak I."/>
            <person name="Goodstein D."/>
            <person name="Hornick L."/>
            <person name="Huang Y.W."/>
            <person name="Jhaveri J."/>
            <person name="Luo Y."/>
            <person name="Martinez D."/>
            <person name="Ngau W.C."/>
            <person name="Otillar B."/>
            <person name="Poliakov A."/>
            <person name="Porter A."/>
            <person name="Szajkowski L."/>
            <person name="Werner G."/>
            <person name="Zhou K."/>
            <person name="Grigoriev I.V."/>
            <person name="Rokhsar D.S."/>
            <person name="Grossman A.R."/>
        </authorList>
    </citation>
    <scope>NUCLEOTIDE SEQUENCE [LARGE SCALE GENOMIC DNA]</scope>
    <source>
        <strain evidence="9">CC-503</strain>
    </source>
</reference>
<dbReference type="GO" id="GO:0009134">
    <property type="term" value="P:nucleoside diphosphate catabolic process"/>
    <property type="evidence" value="ECO:0000318"/>
    <property type="project" value="GO_Central"/>
</dbReference>
<accession>A0A2K3DJV4</accession>
<dbReference type="Gramene" id="PNW80812">
    <property type="protein sequence ID" value="PNW80812"/>
    <property type="gene ID" value="CHLRE_07g330600v5"/>
</dbReference>
<dbReference type="GO" id="GO:0005524">
    <property type="term" value="F:ATP binding"/>
    <property type="evidence" value="ECO:0007669"/>
    <property type="project" value="UniProtKB-KW"/>
</dbReference>
<feature type="region of interest" description="Disordered" evidence="6">
    <location>
        <begin position="291"/>
        <end position="326"/>
    </location>
</feature>
<comment type="similarity">
    <text evidence="1 5">Belongs to the GDA1/CD39 NTPase family.</text>
</comment>
<evidence type="ECO:0000313" key="9">
    <source>
        <dbReference type="Proteomes" id="UP000006906"/>
    </source>
</evidence>
<dbReference type="PANTHER" id="PTHR11782:SF83">
    <property type="entry name" value="GUANOSINE-DIPHOSPHATASE"/>
    <property type="match status" value="1"/>
</dbReference>
<dbReference type="GO" id="GO:0017110">
    <property type="term" value="F:nucleoside diphosphate phosphatase activity"/>
    <property type="evidence" value="ECO:0000318"/>
    <property type="project" value="GO_Central"/>
</dbReference>
<feature type="compositionally biased region" description="Low complexity" evidence="6">
    <location>
        <begin position="138"/>
        <end position="163"/>
    </location>
</feature>
<sequence length="961" mass="94537">MNKRVVYMAAALAVLLTVIALVWGGARTSAQGRRTGRSATSTTPPLYAVLIDAGSSGSRVHVYTYTINQHSTESRVQHRLRTHSAAAAAATRRQLNRVTGGGIGASDTPPPPTHGQNRDLGSGPAAQSSRHAHTTVRGTSTSNDAGAAAAAAGPRSSSGSSRGVPLLQRYPDVSLPGRVHRIQPGLSALAPAGEGAADYLEPLLQFARQQVPAELHAVTPVQLLATAGLRLLPEEQQQLVLAAAAAVLAGSGFLFVHPGQAQAQQQQQAQAQPNITAPLSILDRMHRRLFGSSTEGRHGSSGDGSSSDGSSGSSDAALEAGGGSDRVPAEELRAEAAVAAGSGAWVRVLSGDQEGLYAWAGINYAAGRLQALAAQAAVSPRQRDAAAWLGSQAAATLAVFELGGASMQVTLMPWEPLPGGLGHQLALPGVTRPLYTHSFLGYGLNVAWFRGAMLVADGGAGEAATDPCLNPGYTSQSSGVTGSGNFSGCVALAEQLLGLGVGQGAQGAGSNGCPHTRCSIGSEYLPSLLPLSNSSSGSSGASSGFLIMATEAFHYTISHLRLPPASSLDQLAAAGAAFCARPWSEVETELVQERGVEEDHALKLCFGAAYIHTMLSKGFRLSPQEAARLRFSNWVTRADGSQVEVNWVLGALLAEVVPEQLRRLGPSPTGQLHPGIPGAAGAAAAQQPSMVAGSGGGGAAGGASPRGLVAGGLVALVLVSGLLTCAVAAAGGEAGMAGVAGVAGGRGASYRSRRGGGPAAPGAGLTAALASVVVKVVDAGGGGGGGGGGGAGAGWAGRLGSMWGGAVDAAAYAAVDPAAAVAGVQAEAVASAGPGSSALGAATAAGGPSPSALSLLATLGLGPREGGHGGSSGAAAARAAQRRGASALLQASGLGAGGLAGWATGEVAAHCGAAGGGPEGVEALGAGAVDESMAVASGSTSGVAPGSLEQRRGTRAAVAML</sequence>
<keyword evidence="7" id="KW-0732">Signal</keyword>
<dbReference type="RefSeq" id="XP_042922748.1">
    <property type="nucleotide sequence ID" value="XM_043064180.1"/>
</dbReference>
<dbReference type="GeneID" id="66054056"/>
<dbReference type="AlphaFoldDB" id="A0A2K3DJV4"/>
<keyword evidence="9" id="KW-1185">Reference proteome</keyword>
<dbReference type="PROSITE" id="PS01238">
    <property type="entry name" value="GDA1_CD39_NTPASE"/>
    <property type="match status" value="1"/>
</dbReference>
<evidence type="ECO:0000256" key="2">
    <source>
        <dbReference type="ARBA" id="ARBA00022801"/>
    </source>
</evidence>
<feature type="region of interest" description="Disordered" evidence="6">
    <location>
        <begin position="71"/>
        <end position="168"/>
    </location>
</feature>
<dbReference type="InterPro" id="IPR000407">
    <property type="entry name" value="GDA1_CD39_NTPase"/>
</dbReference>
<dbReference type="KEGG" id="cre:CHLRE_07g330600v5"/>
<dbReference type="Gene3D" id="3.30.420.150">
    <property type="entry name" value="Exopolyphosphatase. Domain 2"/>
    <property type="match status" value="1"/>
</dbReference>
<proteinExistence type="inferred from homology"/>
<feature type="signal peptide" evidence="7">
    <location>
        <begin position="1"/>
        <end position="24"/>
    </location>
</feature>
<evidence type="ECO:0000256" key="3">
    <source>
        <dbReference type="PIRSR" id="PIRSR600407-1"/>
    </source>
</evidence>
<feature type="chain" id="PRO_5014332916" description="Apyrase" evidence="7">
    <location>
        <begin position="25"/>
        <end position="961"/>
    </location>
</feature>
<dbReference type="Pfam" id="PF01150">
    <property type="entry name" value="GDA1_CD39"/>
    <property type="match status" value="2"/>
</dbReference>
<dbReference type="EMBL" id="CM008968">
    <property type="protein sequence ID" value="PNW80812.1"/>
    <property type="molecule type" value="Genomic_DNA"/>
</dbReference>
<dbReference type="Gene3D" id="3.30.420.40">
    <property type="match status" value="1"/>
</dbReference>
<feature type="compositionally biased region" description="Low complexity" evidence="6">
    <location>
        <begin position="303"/>
        <end position="319"/>
    </location>
</feature>
<dbReference type="GO" id="GO:0016020">
    <property type="term" value="C:membrane"/>
    <property type="evidence" value="ECO:0000318"/>
    <property type="project" value="GO_Central"/>
</dbReference>
<evidence type="ECO:0000256" key="1">
    <source>
        <dbReference type="ARBA" id="ARBA00009283"/>
    </source>
</evidence>
<dbReference type="InParanoid" id="A0A2K3DJV4"/>
<evidence type="ECO:0000256" key="7">
    <source>
        <dbReference type="SAM" id="SignalP"/>
    </source>
</evidence>
<dbReference type="PANTHER" id="PTHR11782">
    <property type="entry name" value="ADENOSINE/GUANOSINE DIPHOSPHATASE"/>
    <property type="match status" value="1"/>
</dbReference>
<keyword evidence="4" id="KW-0547">Nucleotide-binding</keyword>
<organism evidence="8 9">
    <name type="scientific">Chlamydomonas reinhardtii</name>
    <name type="common">Chlamydomonas smithii</name>
    <dbReference type="NCBI Taxonomy" id="3055"/>
    <lineage>
        <taxon>Eukaryota</taxon>
        <taxon>Viridiplantae</taxon>
        <taxon>Chlorophyta</taxon>
        <taxon>core chlorophytes</taxon>
        <taxon>Chlorophyceae</taxon>
        <taxon>CS clade</taxon>
        <taxon>Chlamydomonadales</taxon>
        <taxon>Chlamydomonadaceae</taxon>
        <taxon>Chlamydomonas</taxon>
    </lineage>
</organism>
<dbReference type="Proteomes" id="UP000006906">
    <property type="component" value="Chromosome 7"/>
</dbReference>
<feature type="binding site" evidence="4">
    <location>
        <begin position="404"/>
        <end position="408"/>
    </location>
    <ligand>
        <name>ATP</name>
        <dbReference type="ChEBI" id="CHEBI:30616"/>
    </ligand>
</feature>
<keyword evidence="4" id="KW-0067">ATP-binding</keyword>
<feature type="active site" description="Proton acceptor" evidence="3">
    <location>
        <position position="354"/>
    </location>
</feature>